<comment type="caution">
    <text evidence="1">The sequence shown here is derived from an EMBL/GenBank/DDBJ whole genome shotgun (WGS) entry which is preliminary data.</text>
</comment>
<dbReference type="Proteomes" id="UP001501725">
    <property type="component" value="Unassembled WGS sequence"/>
</dbReference>
<organism evidence="1 2">
    <name type="scientific">Flaviaesturariibacter amylovorans</name>
    <dbReference type="NCBI Taxonomy" id="1084520"/>
    <lineage>
        <taxon>Bacteria</taxon>
        <taxon>Pseudomonadati</taxon>
        <taxon>Bacteroidota</taxon>
        <taxon>Chitinophagia</taxon>
        <taxon>Chitinophagales</taxon>
        <taxon>Chitinophagaceae</taxon>
        <taxon>Flaviaestuariibacter</taxon>
    </lineage>
</organism>
<protein>
    <submittedName>
        <fullName evidence="1">Uncharacterized protein</fullName>
    </submittedName>
</protein>
<name>A0ABP8H4P1_9BACT</name>
<sequence length="94" mass="10747">MTKKVTTLAQYLELSEQEKLQLLHQDAVFVGKRIVSGQNAILFQLYGFYVEVVYQSYRREIASLTASDSADFLQPYIGQIFVRGLDHDKAEEGE</sequence>
<keyword evidence="2" id="KW-1185">Reference proteome</keyword>
<gene>
    <name evidence="1" type="ORF">GCM10023184_28240</name>
</gene>
<reference evidence="2" key="1">
    <citation type="journal article" date="2019" name="Int. J. Syst. Evol. Microbiol.">
        <title>The Global Catalogue of Microorganisms (GCM) 10K type strain sequencing project: providing services to taxonomists for standard genome sequencing and annotation.</title>
        <authorList>
            <consortium name="The Broad Institute Genomics Platform"/>
            <consortium name="The Broad Institute Genome Sequencing Center for Infectious Disease"/>
            <person name="Wu L."/>
            <person name="Ma J."/>
        </authorList>
    </citation>
    <scope>NUCLEOTIDE SEQUENCE [LARGE SCALE GENOMIC DNA]</scope>
    <source>
        <strain evidence="2">JCM 17919</strain>
    </source>
</reference>
<dbReference type="EMBL" id="BAABGY010000008">
    <property type="protein sequence ID" value="GAA4334289.1"/>
    <property type="molecule type" value="Genomic_DNA"/>
</dbReference>
<evidence type="ECO:0000313" key="1">
    <source>
        <dbReference type="EMBL" id="GAA4334289.1"/>
    </source>
</evidence>
<evidence type="ECO:0000313" key="2">
    <source>
        <dbReference type="Proteomes" id="UP001501725"/>
    </source>
</evidence>
<accession>A0ABP8H4P1</accession>
<proteinExistence type="predicted"/>
<dbReference type="RefSeq" id="WP_345256403.1">
    <property type="nucleotide sequence ID" value="NZ_BAABGY010000008.1"/>
</dbReference>